<organism evidence="2 3">
    <name type="scientific">Tilletia laevis</name>
    <dbReference type="NCBI Taxonomy" id="157183"/>
    <lineage>
        <taxon>Eukaryota</taxon>
        <taxon>Fungi</taxon>
        <taxon>Dikarya</taxon>
        <taxon>Basidiomycota</taxon>
        <taxon>Ustilaginomycotina</taxon>
        <taxon>Exobasidiomycetes</taxon>
        <taxon>Tilletiales</taxon>
        <taxon>Tilletiaceae</taxon>
        <taxon>Tilletia</taxon>
    </lineage>
</organism>
<evidence type="ECO:0000256" key="1">
    <source>
        <dbReference type="SAM" id="MobiDB-lite"/>
    </source>
</evidence>
<reference evidence="2 3" key="1">
    <citation type="submission" date="2020-10" db="EMBL/GenBank/DDBJ databases">
        <authorList>
            <person name="Sedaghatjoo S."/>
        </authorList>
    </citation>
    <scope>NUCLEOTIDE SEQUENCE [LARGE SCALE GENOMIC DNA]</scope>
    <source>
        <strain evidence="2 3">LLFL</strain>
    </source>
</reference>
<comment type="caution">
    <text evidence="2">The sequence shown here is derived from an EMBL/GenBank/DDBJ whole genome shotgun (WGS) entry which is preliminary data.</text>
</comment>
<sequence>ISPAQLTTRENTQATTAPGPAAQDGADMHDLALRSRADTLATVGAMQCGGEWSLAVREILPKTKSKCPMCHLLGKPADHPPSGCTTKHLDMSAQMSFRRDSANQWGYGQACYYCHLPQAICLRRNDAKGCDYSSYKDLVRGMLMLLTSYPEMHALGQETAALFNTIYELPPPAAPLKMTEQWRVPQYYQGMPMYRAFQAVAALLFLFDGRL</sequence>
<dbReference type="Proteomes" id="UP000836404">
    <property type="component" value="Unassembled WGS sequence"/>
</dbReference>
<gene>
    <name evidence="2" type="ORF">JKILLFL_G5723</name>
</gene>
<proteinExistence type="predicted"/>
<evidence type="ECO:0000313" key="3">
    <source>
        <dbReference type="Proteomes" id="UP000836404"/>
    </source>
</evidence>
<dbReference type="AlphaFoldDB" id="A0A9N8LRD0"/>
<accession>A0A9N8LRD0</accession>
<feature type="compositionally biased region" description="Low complexity" evidence="1">
    <location>
        <begin position="13"/>
        <end position="25"/>
    </location>
</feature>
<feature type="non-terminal residue" evidence="2">
    <location>
        <position position="1"/>
    </location>
</feature>
<evidence type="ECO:0000313" key="2">
    <source>
        <dbReference type="EMBL" id="CAD6924258.1"/>
    </source>
</evidence>
<keyword evidence="3" id="KW-1185">Reference proteome</keyword>
<name>A0A9N8LRD0_9BASI</name>
<protein>
    <submittedName>
        <fullName evidence="2">Uncharacterized protein</fullName>
    </submittedName>
</protein>
<feature type="region of interest" description="Disordered" evidence="1">
    <location>
        <begin position="1"/>
        <end position="26"/>
    </location>
</feature>
<feature type="compositionally biased region" description="Polar residues" evidence="1">
    <location>
        <begin position="1"/>
        <end position="12"/>
    </location>
</feature>
<dbReference type="EMBL" id="CAJHJF010002196">
    <property type="protein sequence ID" value="CAD6924258.1"/>
    <property type="molecule type" value="Genomic_DNA"/>
</dbReference>